<organism evidence="1 2">
    <name type="scientific">Bacteroides oleiciplenus</name>
    <dbReference type="NCBI Taxonomy" id="626931"/>
    <lineage>
        <taxon>Bacteria</taxon>
        <taxon>Pseudomonadati</taxon>
        <taxon>Bacteroidota</taxon>
        <taxon>Bacteroidia</taxon>
        <taxon>Bacteroidales</taxon>
        <taxon>Bacteroidaceae</taxon>
        <taxon>Bacteroides</taxon>
    </lineage>
</organism>
<evidence type="ECO:0000313" key="1">
    <source>
        <dbReference type="EMBL" id="RGN36597.1"/>
    </source>
</evidence>
<dbReference type="AlphaFoldDB" id="A0A3E5BG80"/>
<name>A0A3E5BG80_9BACE</name>
<comment type="caution">
    <text evidence="1">The sequence shown here is derived from an EMBL/GenBank/DDBJ whole genome shotgun (WGS) entry which is preliminary data.</text>
</comment>
<dbReference type="EMBL" id="QSUL01000005">
    <property type="protein sequence ID" value="RGN36597.1"/>
    <property type="molecule type" value="Genomic_DNA"/>
</dbReference>
<sequence>MGTQVSFNGNDRFSLWERLFPTVGTVVSALGNRVLFGDYLVDKTSPFVDFIFCSPFPPLHLHRNKKLVQNEKK</sequence>
<protein>
    <submittedName>
        <fullName evidence="1">Uncharacterized protein</fullName>
    </submittedName>
</protein>
<reference evidence="1 2" key="1">
    <citation type="submission" date="2018-08" db="EMBL/GenBank/DDBJ databases">
        <title>A genome reference for cultivated species of the human gut microbiota.</title>
        <authorList>
            <person name="Zou Y."/>
            <person name="Xue W."/>
            <person name="Luo G."/>
        </authorList>
    </citation>
    <scope>NUCLEOTIDE SEQUENCE [LARGE SCALE GENOMIC DNA]</scope>
    <source>
        <strain evidence="1 2">OM05-15BH</strain>
    </source>
</reference>
<evidence type="ECO:0000313" key="2">
    <source>
        <dbReference type="Proteomes" id="UP000260983"/>
    </source>
</evidence>
<proteinExistence type="predicted"/>
<gene>
    <name evidence="1" type="ORF">DXB65_09395</name>
</gene>
<dbReference type="Proteomes" id="UP000260983">
    <property type="component" value="Unassembled WGS sequence"/>
</dbReference>
<accession>A0A3E5BG80</accession>